<keyword evidence="3" id="KW-1185">Reference proteome</keyword>
<proteinExistence type="predicted"/>
<dbReference type="EMBL" id="LGSZ01000032">
    <property type="protein sequence ID" value="KPH81090.1"/>
    <property type="molecule type" value="Genomic_DNA"/>
</dbReference>
<evidence type="ECO:0000313" key="3">
    <source>
        <dbReference type="Proteomes" id="UP000037822"/>
    </source>
</evidence>
<gene>
    <name evidence="2" type="ORF">AE618_10705</name>
</gene>
<accession>A0A0N1N2L3</accession>
<feature type="domain" description="DUF6894" evidence="1">
    <location>
        <begin position="3"/>
        <end position="71"/>
    </location>
</feature>
<dbReference type="AlphaFoldDB" id="A0A0N1N2L3"/>
<dbReference type="RefSeq" id="WP_054209031.1">
    <property type="nucleotide sequence ID" value="NZ_LGSZ01000032.1"/>
</dbReference>
<protein>
    <recommendedName>
        <fullName evidence="1">DUF6894 domain-containing protein</fullName>
    </recommendedName>
</protein>
<dbReference type="InterPro" id="IPR054189">
    <property type="entry name" value="DUF6894"/>
</dbReference>
<organism evidence="2 3">
    <name type="scientific">Bosea vaviloviae</name>
    <dbReference type="NCBI Taxonomy" id="1526658"/>
    <lineage>
        <taxon>Bacteria</taxon>
        <taxon>Pseudomonadati</taxon>
        <taxon>Pseudomonadota</taxon>
        <taxon>Alphaproteobacteria</taxon>
        <taxon>Hyphomicrobiales</taxon>
        <taxon>Boseaceae</taxon>
        <taxon>Bosea</taxon>
    </lineage>
</organism>
<dbReference type="Pfam" id="PF21834">
    <property type="entry name" value="DUF6894"/>
    <property type="match status" value="1"/>
</dbReference>
<dbReference type="Proteomes" id="UP000037822">
    <property type="component" value="Unassembled WGS sequence"/>
</dbReference>
<dbReference type="PATRIC" id="fig|1526658.3.peg.813"/>
<evidence type="ECO:0000259" key="1">
    <source>
        <dbReference type="Pfam" id="PF21834"/>
    </source>
</evidence>
<dbReference type="OrthoDB" id="7863142at2"/>
<evidence type="ECO:0000313" key="2">
    <source>
        <dbReference type="EMBL" id="KPH81090.1"/>
    </source>
</evidence>
<reference evidence="2 3" key="1">
    <citation type="submission" date="2015-07" db="EMBL/GenBank/DDBJ databases">
        <title>Whole genome sequencing of Bosea vaviloviae isolated from cave pool.</title>
        <authorList>
            <person name="Tan N.E.H."/>
            <person name="Lee Y.P."/>
            <person name="Gan H.M."/>
            <person name="Barton H."/>
            <person name="Savka M.A."/>
        </authorList>
    </citation>
    <scope>NUCLEOTIDE SEQUENCE [LARGE SCALE GENOMIC DNA]</scope>
    <source>
        <strain evidence="2 3">SD260</strain>
    </source>
</reference>
<comment type="caution">
    <text evidence="2">The sequence shown here is derived from an EMBL/GenBank/DDBJ whole genome shotgun (WGS) entry which is preliminary data.</text>
</comment>
<name>A0A0N1N2L3_9HYPH</name>
<sequence length="92" mass="9981">MPRYFIDSSDGNFSHIDSEGVELAGDAAARYLALDALPDMVREVLPDGDQRQFAVCVRDEGGKVIYSASLTLAGGWREGYTSDLENGPLIDL</sequence>